<reference evidence="10 11" key="1">
    <citation type="journal article" date="2018" name="Nat. Ecol. Evol.">
        <title>Shark genomes provide insights into elasmobranch evolution and the origin of vertebrates.</title>
        <authorList>
            <person name="Hara Y"/>
            <person name="Yamaguchi K"/>
            <person name="Onimaru K"/>
            <person name="Kadota M"/>
            <person name="Koyanagi M"/>
            <person name="Keeley SD"/>
            <person name="Tatsumi K"/>
            <person name="Tanaka K"/>
            <person name="Motone F"/>
            <person name="Kageyama Y"/>
            <person name="Nozu R"/>
            <person name="Adachi N"/>
            <person name="Nishimura O"/>
            <person name="Nakagawa R"/>
            <person name="Tanegashima C"/>
            <person name="Kiyatake I"/>
            <person name="Matsumoto R"/>
            <person name="Murakumo K"/>
            <person name="Nishida K"/>
            <person name="Terakita A"/>
            <person name="Kuratani S"/>
            <person name="Sato K"/>
            <person name="Hyodo S Kuraku.S."/>
        </authorList>
    </citation>
    <scope>NUCLEOTIDE SEQUENCE [LARGE SCALE GENOMIC DNA]</scope>
</reference>
<evidence type="ECO:0000256" key="8">
    <source>
        <dbReference type="ARBA" id="ARBA00023065"/>
    </source>
</evidence>
<dbReference type="GO" id="GO:0046872">
    <property type="term" value="F:metal ion binding"/>
    <property type="evidence" value="ECO:0007669"/>
    <property type="project" value="UniProtKB-KW"/>
</dbReference>
<dbReference type="PANTHER" id="PTHR11485:SF31">
    <property type="entry name" value="SEROTRANSFERRIN"/>
    <property type="match status" value="1"/>
</dbReference>
<accession>A0A401PQK5</accession>
<proteinExistence type="predicted"/>
<dbReference type="SMART" id="SM00094">
    <property type="entry name" value="TR_FER"/>
    <property type="match status" value="1"/>
</dbReference>
<dbReference type="GO" id="GO:0019731">
    <property type="term" value="P:antibacterial humoral response"/>
    <property type="evidence" value="ECO:0007669"/>
    <property type="project" value="TreeGrafter"/>
</dbReference>
<gene>
    <name evidence="10" type="ORF">scyTo_0019003</name>
</gene>
<evidence type="ECO:0000256" key="6">
    <source>
        <dbReference type="ARBA" id="ARBA00022737"/>
    </source>
</evidence>
<dbReference type="PRINTS" id="PR00422">
    <property type="entry name" value="TRANSFERRIN"/>
</dbReference>
<evidence type="ECO:0000256" key="4">
    <source>
        <dbReference type="ARBA" id="ARBA00022525"/>
    </source>
</evidence>
<keyword evidence="3" id="KW-0410">Iron transport</keyword>
<dbReference type="Proteomes" id="UP000288216">
    <property type="component" value="Unassembled WGS sequence"/>
</dbReference>
<comment type="subcellular location">
    <subcellularLocation>
        <location evidence="1">Secreted</location>
    </subcellularLocation>
</comment>
<dbReference type="GO" id="GO:0005769">
    <property type="term" value="C:early endosome"/>
    <property type="evidence" value="ECO:0007669"/>
    <property type="project" value="TreeGrafter"/>
</dbReference>
<keyword evidence="4" id="KW-0964">Secreted</keyword>
<dbReference type="GO" id="GO:0055037">
    <property type="term" value="C:recycling endosome"/>
    <property type="evidence" value="ECO:0007669"/>
    <property type="project" value="TreeGrafter"/>
</dbReference>
<keyword evidence="7" id="KW-0408">Iron</keyword>
<dbReference type="SUPFAM" id="SSF53850">
    <property type="entry name" value="Periplasmic binding protein-like II"/>
    <property type="match status" value="1"/>
</dbReference>
<feature type="non-terminal residue" evidence="10">
    <location>
        <position position="1"/>
    </location>
</feature>
<evidence type="ECO:0000313" key="11">
    <source>
        <dbReference type="Proteomes" id="UP000288216"/>
    </source>
</evidence>
<keyword evidence="5" id="KW-0479">Metal-binding</keyword>
<dbReference type="FunFam" id="3.40.190.10:FF:000095">
    <property type="entry name" value="Lactotransferrin"/>
    <property type="match status" value="1"/>
</dbReference>
<organism evidence="10 11">
    <name type="scientific">Scyliorhinus torazame</name>
    <name type="common">Cloudy catshark</name>
    <name type="synonym">Catulus torazame</name>
    <dbReference type="NCBI Taxonomy" id="75743"/>
    <lineage>
        <taxon>Eukaryota</taxon>
        <taxon>Metazoa</taxon>
        <taxon>Chordata</taxon>
        <taxon>Craniata</taxon>
        <taxon>Vertebrata</taxon>
        <taxon>Chondrichthyes</taxon>
        <taxon>Elasmobranchii</taxon>
        <taxon>Galeomorphii</taxon>
        <taxon>Galeoidea</taxon>
        <taxon>Carcharhiniformes</taxon>
        <taxon>Scyliorhinidae</taxon>
        <taxon>Scyliorhinus</taxon>
    </lineage>
</organism>
<keyword evidence="2" id="KW-0813">Transport</keyword>
<evidence type="ECO:0000256" key="3">
    <source>
        <dbReference type="ARBA" id="ARBA00022496"/>
    </source>
</evidence>
<dbReference type="OrthoDB" id="9981115at2759"/>
<evidence type="ECO:0000256" key="7">
    <source>
        <dbReference type="ARBA" id="ARBA00023004"/>
    </source>
</evidence>
<keyword evidence="8" id="KW-0406">Ion transport</keyword>
<dbReference type="Gene3D" id="3.40.190.10">
    <property type="entry name" value="Periplasmic binding protein-like II"/>
    <property type="match status" value="1"/>
</dbReference>
<feature type="domain" description="Transferrin-like" evidence="9">
    <location>
        <begin position="1"/>
        <end position="247"/>
    </location>
</feature>
<evidence type="ECO:0000313" key="10">
    <source>
        <dbReference type="EMBL" id="GCB75401.1"/>
    </source>
</evidence>
<dbReference type="GO" id="GO:0006826">
    <property type="term" value="P:iron ion transport"/>
    <property type="evidence" value="ECO:0007669"/>
    <property type="project" value="UniProtKB-KW"/>
</dbReference>
<name>A0A401PQK5_SCYTO</name>
<dbReference type="InterPro" id="IPR001156">
    <property type="entry name" value="Transferrin-like_dom"/>
</dbReference>
<dbReference type="GO" id="GO:0005886">
    <property type="term" value="C:plasma membrane"/>
    <property type="evidence" value="ECO:0007669"/>
    <property type="project" value="TreeGrafter"/>
</dbReference>
<evidence type="ECO:0000259" key="9">
    <source>
        <dbReference type="PROSITE" id="PS51408"/>
    </source>
</evidence>
<dbReference type="GO" id="GO:0005615">
    <property type="term" value="C:extracellular space"/>
    <property type="evidence" value="ECO:0007669"/>
    <property type="project" value="TreeGrafter"/>
</dbReference>
<dbReference type="PANTHER" id="PTHR11485">
    <property type="entry name" value="TRANSFERRIN"/>
    <property type="match status" value="1"/>
</dbReference>
<dbReference type="AlphaFoldDB" id="A0A401PQK5"/>
<dbReference type="InterPro" id="IPR018195">
    <property type="entry name" value="Transferrin_Fe_BS"/>
</dbReference>
<dbReference type="OMA" id="TDYKTCH"/>
<dbReference type="EMBL" id="BFAA01013750">
    <property type="protein sequence ID" value="GCB75401.1"/>
    <property type="molecule type" value="Genomic_DNA"/>
</dbReference>
<protein>
    <recommendedName>
        <fullName evidence="9">Transferrin-like domain-containing protein</fullName>
    </recommendedName>
</protein>
<dbReference type="PROSITE" id="PS00206">
    <property type="entry name" value="TRANSFERRIN_LIKE_2"/>
    <property type="match status" value="1"/>
</dbReference>
<dbReference type="STRING" id="75743.A0A401PQK5"/>
<comment type="caution">
    <text evidence="10">The sequence shown here is derived from an EMBL/GenBank/DDBJ whole genome shotgun (WGS) entry which is preliminary data.</text>
</comment>
<evidence type="ECO:0000256" key="1">
    <source>
        <dbReference type="ARBA" id="ARBA00004613"/>
    </source>
</evidence>
<sequence>PYIVAVVKDPTLTCSTLKGKKACYTALKRTGWNIPMGLLIAQGKITNCSLYNSTFFSESCAAGADPASKLCSLCAGDENSTPPGNDKCAFSDNEIYGGYNGAFSCLAEKGDVTFIRHTTVFENTDGNSQEKWAAGLRSRDFRLLCVNGTQAPVTDYKTCHLAQVPARTVASRPEKRDQVIQFLKEQQVKHGRGGSEEDEFAMFDSTRFRGRRLLFSDSTQSLIEVPTADFTQLLGEGYVTAMEGLYTCEPPDFPEIYRLGRCQAQ</sequence>
<keyword evidence="11" id="KW-1185">Reference proteome</keyword>
<dbReference type="Pfam" id="PF00405">
    <property type="entry name" value="Transferrin"/>
    <property type="match status" value="1"/>
</dbReference>
<dbReference type="PROSITE" id="PS51408">
    <property type="entry name" value="TRANSFERRIN_LIKE_4"/>
    <property type="match status" value="1"/>
</dbReference>
<evidence type="ECO:0000256" key="5">
    <source>
        <dbReference type="ARBA" id="ARBA00022723"/>
    </source>
</evidence>
<evidence type="ECO:0000256" key="2">
    <source>
        <dbReference type="ARBA" id="ARBA00022448"/>
    </source>
</evidence>
<keyword evidence="6" id="KW-0677">Repeat</keyword>